<feature type="transmembrane region" description="Helical" evidence="1">
    <location>
        <begin position="144"/>
        <end position="162"/>
    </location>
</feature>
<dbReference type="OrthoDB" id="6448615at2759"/>
<feature type="transmembrane region" description="Helical" evidence="1">
    <location>
        <begin position="66"/>
        <end position="88"/>
    </location>
</feature>
<reference evidence="2" key="1">
    <citation type="submission" date="2020-08" db="EMBL/GenBank/DDBJ databases">
        <title>Multicomponent nature underlies the extraordinary mechanical properties of spider dragline silk.</title>
        <authorList>
            <person name="Kono N."/>
            <person name="Nakamura H."/>
            <person name="Mori M."/>
            <person name="Yoshida Y."/>
            <person name="Ohtoshi R."/>
            <person name="Malay A.D."/>
            <person name="Moran D.A.P."/>
            <person name="Tomita M."/>
            <person name="Numata K."/>
            <person name="Arakawa K."/>
        </authorList>
    </citation>
    <scope>NUCLEOTIDE SEQUENCE</scope>
</reference>
<keyword evidence="1" id="KW-1133">Transmembrane helix</keyword>
<accession>A0A8X6P055</accession>
<evidence type="ECO:0000256" key="1">
    <source>
        <dbReference type="SAM" id="Phobius"/>
    </source>
</evidence>
<name>A0A8X6P055_NEPPI</name>
<feature type="transmembrane region" description="Helical" evidence="1">
    <location>
        <begin position="262"/>
        <end position="289"/>
    </location>
</feature>
<feature type="transmembrane region" description="Helical" evidence="1">
    <location>
        <begin position="182"/>
        <end position="214"/>
    </location>
</feature>
<keyword evidence="1" id="KW-0812">Transmembrane</keyword>
<dbReference type="AlphaFoldDB" id="A0A8X6P055"/>
<proteinExistence type="predicted"/>
<comment type="caution">
    <text evidence="2">The sequence shown here is derived from an EMBL/GenBank/DDBJ whole genome shotgun (WGS) entry which is preliminary data.</text>
</comment>
<keyword evidence="1" id="KW-0472">Membrane</keyword>
<feature type="transmembrane region" description="Helical" evidence="1">
    <location>
        <begin position="377"/>
        <end position="393"/>
    </location>
</feature>
<dbReference type="EMBL" id="BMAW01109741">
    <property type="protein sequence ID" value="GFT39984.1"/>
    <property type="molecule type" value="Genomic_DNA"/>
</dbReference>
<organism evidence="2 3">
    <name type="scientific">Nephila pilipes</name>
    <name type="common">Giant wood spider</name>
    <name type="synonym">Nephila maculata</name>
    <dbReference type="NCBI Taxonomy" id="299642"/>
    <lineage>
        <taxon>Eukaryota</taxon>
        <taxon>Metazoa</taxon>
        <taxon>Ecdysozoa</taxon>
        <taxon>Arthropoda</taxon>
        <taxon>Chelicerata</taxon>
        <taxon>Arachnida</taxon>
        <taxon>Araneae</taxon>
        <taxon>Araneomorphae</taxon>
        <taxon>Entelegynae</taxon>
        <taxon>Araneoidea</taxon>
        <taxon>Nephilidae</taxon>
        <taxon>Nephila</taxon>
    </lineage>
</organism>
<dbReference type="Proteomes" id="UP000887013">
    <property type="component" value="Unassembled WGS sequence"/>
</dbReference>
<feature type="transmembrane region" description="Helical" evidence="1">
    <location>
        <begin position="94"/>
        <end position="116"/>
    </location>
</feature>
<gene>
    <name evidence="2" type="primary">AVEN_124541_1</name>
    <name evidence="2" type="ORF">NPIL_377251</name>
</gene>
<evidence type="ECO:0000313" key="2">
    <source>
        <dbReference type="EMBL" id="GFT39984.1"/>
    </source>
</evidence>
<evidence type="ECO:0000313" key="3">
    <source>
        <dbReference type="Proteomes" id="UP000887013"/>
    </source>
</evidence>
<protein>
    <recommendedName>
        <fullName evidence="4">Gustatory receptor</fullName>
    </recommendedName>
</protein>
<sequence length="394" mass="45949">MKNKNSNVSFRSISVNAIDCKNKNIFKCQKSSEWHLKYANESSIFLRLICWMGFLVDSDKTLRRRIIFRCFLSTLVLAVVDNIVLSFFQNRRGYYMRLALIYISTYMTAIAIWYLMRRKREDLSAFLRFLHEIHPYTERRETSYLLYSICCLPIILSILSVISENLESKSSLYMYMRPINYIHLQIMLVFIKSNFYFVLYPTFPAVVVILHCVLCQRVCRLIRLLRTEVESCPLEEFTISKQSNILRQKNVIDDVMVLMQKVLYLPSFLLCTLNFSSCCTAVAWFVLGYQKEDDITLFTTFSLFFAIAAANLLAYFWFAGGLPIEMDAFREEFCKKVYHRLLTLGKTGEIVFQKALYETPSFVLSGCDILYFKRSSILGLAGAILTYTLLLVTS</sequence>
<feature type="transmembrane region" description="Helical" evidence="1">
    <location>
        <begin position="295"/>
        <end position="318"/>
    </location>
</feature>
<keyword evidence="3" id="KW-1185">Reference proteome</keyword>
<evidence type="ECO:0008006" key="4">
    <source>
        <dbReference type="Google" id="ProtNLM"/>
    </source>
</evidence>